<keyword evidence="4 8" id="KW-0812">Transmembrane</keyword>
<evidence type="ECO:0000256" key="5">
    <source>
        <dbReference type="ARBA" id="ARBA00022989"/>
    </source>
</evidence>
<accession>A0A1G1VNC4</accession>
<keyword evidence="3" id="KW-0808">Transferase</keyword>
<evidence type="ECO:0000256" key="3">
    <source>
        <dbReference type="ARBA" id="ARBA00022679"/>
    </source>
</evidence>
<dbReference type="SUPFAM" id="SSF53448">
    <property type="entry name" value="Nucleotide-diphospho-sugar transferases"/>
    <property type="match status" value="1"/>
</dbReference>
<keyword evidence="7" id="KW-0325">Glycoprotein</keyword>
<sequence length="961" mass="108650">MLKDAIFLLFRYLDFYPLFIPLGVIGIWRWSVWLTKKIVGSFYQPLPPGYKASVSVVTPVYNENPQTFFRALTSWAKNQPQQIIAVIDYTDSACIKVFKAFAQGKLFAKLVITKIPGKREALADGIKLAKGEIVALVDSDTIWNHGTLSHGIAPFKDKRIAGVATKQSLEKPSTLAQKLFSIRLELRYWDDFPFLAKSGHQIVCLSGRTAFYRKSVILPFLPDLVNEKFMGAKVISGDDKRLTYLVEAAGWKTTYQSTAQVMTIGETNLSTFIKQQIRWTRNSWRNDLRALYQGWVFKYPVFAFYLIDRTIQPFTLLISPIYFVISLYFRLWIPVFTILIWWLITRSIKMYPHLKKYPGDILLVPVYIIFNFVSAYIRIYTLFSLNTQGWITRWHKSRLAQLATLQSTIHHTATVAIILFVAGGVYLHKYQTFYIPQASQKQLVARVLLQNTSVIAAAGSPAVLGVSDAAIPNLLSQSHEFKATDSLSTLAKAYNISLASLLQVNGSKITNLNNIPPGLVFTIPPPDYRLIPYRKFNYQRLYSDPLRILYDPQSKTVIVSGRGSLINLSDIANSVGPEYLEQVEPGIWNLKANLYLRSGITLKLNPEEVKWLRLTSNKGKFVSILAYNSDIFMKGIKVTSWDETLNDFDTNIADGRSFILVKDGSRMDVVDSEIAYLGYARPPDSPYSSYGISWRMSTGNLGKFFLTGEVINSKFHHNYFGAYTFGATGMTWRGNEFYANIRYGLDPHDDSNGFLVENNVFHHNDSHGLIFSKRCINNVIRNNISYGNKSHGIMLHELSDKNVIENNQIYDNADGIALDHSSQNVIRGNTISNNKRGVRTNKGSLDNLIANNQISGSAQYGVYLYGNSEGNLIQNNTLTNNANALYIKSNHNQALNNILDKNKVGIYFLGQASQNRLAHNKIIYSGSYGVYAKMSTGFLNFVEDNNTIWRNRKDLVAAELP</sequence>
<dbReference type="Pfam" id="PF01476">
    <property type="entry name" value="LysM"/>
    <property type="match status" value="1"/>
</dbReference>
<dbReference type="InterPro" id="IPR039448">
    <property type="entry name" value="Beta_helix"/>
</dbReference>
<evidence type="ECO:0000256" key="6">
    <source>
        <dbReference type="ARBA" id="ARBA00023136"/>
    </source>
</evidence>
<dbReference type="InterPro" id="IPR036779">
    <property type="entry name" value="LysM_dom_sf"/>
</dbReference>
<evidence type="ECO:0000256" key="4">
    <source>
        <dbReference type="ARBA" id="ARBA00022692"/>
    </source>
</evidence>
<name>A0A1G1VNC4_9BACT</name>
<feature type="domain" description="LysM" evidence="9">
    <location>
        <begin position="477"/>
        <end position="523"/>
    </location>
</feature>
<protein>
    <recommendedName>
        <fullName evidence="9">LysM domain-containing protein</fullName>
    </recommendedName>
</protein>
<dbReference type="GO" id="GO:0016757">
    <property type="term" value="F:glycosyltransferase activity"/>
    <property type="evidence" value="ECO:0007669"/>
    <property type="project" value="UniProtKB-KW"/>
</dbReference>
<dbReference type="Pfam" id="PF13229">
    <property type="entry name" value="Beta_helix"/>
    <property type="match status" value="1"/>
</dbReference>
<dbReference type="InterPro" id="IPR012334">
    <property type="entry name" value="Pectin_lyas_fold"/>
</dbReference>
<dbReference type="SMART" id="SM00710">
    <property type="entry name" value="PbH1"/>
    <property type="match status" value="7"/>
</dbReference>
<feature type="transmembrane region" description="Helical" evidence="8">
    <location>
        <begin position="6"/>
        <end position="28"/>
    </location>
</feature>
<dbReference type="CDD" id="cd00118">
    <property type="entry name" value="LysM"/>
    <property type="match status" value="1"/>
</dbReference>
<evidence type="ECO:0000256" key="1">
    <source>
        <dbReference type="ARBA" id="ARBA00004370"/>
    </source>
</evidence>
<dbReference type="PANTHER" id="PTHR47844">
    <property type="entry name" value="SYNTHASE CPS1, PUTATIVE (AFU_ORTHOLOGUE AFUA_7G02500)-RELATED"/>
    <property type="match status" value="1"/>
</dbReference>
<dbReference type="EMBL" id="MHCH01000037">
    <property type="protein sequence ID" value="OGY16898.1"/>
    <property type="molecule type" value="Genomic_DNA"/>
</dbReference>
<evidence type="ECO:0000256" key="8">
    <source>
        <dbReference type="SAM" id="Phobius"/>
    </source>
</evidence>
<keyword evidence="6 8" id="KW-0472">Membrane</keyword>
<dbReference type="InterPro" id="IPR022441">
    <property type="entry name" value="Para_beta_helix_rpt-2"/>
</dbReference>
<dbReference type="PANTHER" id="PTHR47844:SF1">
    <property type="entry name" value="EXOSTOSIN-LIKE 2"/>
    <property type="match status" value="1"/>
</dbReference>
<feature type="transmembrane region" description="Helical" evidence="8">
    <location>
        <begin position="364"/>
        <end position="383"/>
    </location>
</feature>
<feature type="transmembrane region" description="Helical" evidence="8">
    <location>
        <begin position="319"/>
        <end position="344"/>
    </location>
</feature>
<dbReference type="PROSITE" id="PS51782">
    <property type="entry name" value="LYSM"/>
    <property type="match status" value="1"/>
</dbReference>
<evidence type="ECO:0000259" key="9">
    <source>
        <dbReference type="PROSITE" id="PS51782"/>
    </source>
</evidence>
<evidence type="ECO:0000313" key="10">
    <source>
        <dbReference type="EMBL" id="OGY16898.1"/>
    </source>
</evidence>
<dbReference type="InterPro" id="IPR018392">
    <property type="entry name" value="LysM"/>
</dbReference>
<dbReference type="STRING" id="1797589.A2784_03070"/>
<proteinExistence type="predicted"/>
<dbReference type="Gene3D" id="3.90.550.10">
    <property type="entry name" value="Spore Coat Polysaccharide Biosynthesis Protein SpsA, Chain A"/>
    <property type="match status" value="1"/>
</dbReference>
<dbReference type="SMART" id="SM00257">
    <property type="entry name" value="LysM"/>
    <property type="match status" value="1"/>
</dbReference>
<dbReference type="InterPro" id="IPR011050">
    <property type="entry name" value="Pectin_lyase_fold/virulence"/>
</dbReference>
<keyword evidence="2" id="KW-0328">Glycosyltransferase</keyword>
<evidence type="ECO:0000256" key="2">
    <source>
        <dbReference type="ARBA" id="ARBA00022676"/>
    </source>
</evidence>
<reference evidence="10 11" key="1">
    <citation type="journal article" date="2016" name="Nat. Commun.">
        <title>Thousands of microbial genomes shed light on interconnected biogeochemical processes in an aquifer system.</title>
        <authorList>
            <person name="Anantharaman K."/>
            <person name="Brown C.T."/>
            <person name="Hug L.A."/>
            <person name="Sharon I."/>
            <person name="Castelle C.J."/>
            <person name="Probst A.J."/>
            <person name="Thomas B.C."/>
            <person name="Singh A."/>
            <person name="Wilkins M.J."/>
            <person name="Karaoz U."/>
            <person name="Brodie E.L."/>
            <person name="Williams K.H."/>
            <person name="Hubbard S.S."/>
            <person name="Banfield J.F."/>
        </authorList>
    </citation>
    <scope>NUCLEOTIDE SEQUENCE [LARGE SCALE GENOMIC DNA]</scope>
</reference>
<evidence type="ECO:0000256" key="7">
    <source>
        <dbReference type="ARBA" id="ARBA00023180"/>
    </source>
</evidence>
<comment type="caution">
    <text evidence="10">The sequence shown here is derived from an EMBL/GenBank/DDBJ whole genome shotgun (WGS) entry which is preliminary data.</text>
</comment>
<dbReference type="Proteomes" id="UP000177324">
    <property type="component" value="Unassembled WGS sequence"/>
</dbReference>
<organism evidence="10 11">
    <name type="scientific">Candidatus Chisholmbacteria bacterium RIFCSPHIGHO2_01_FULL_48_12</name>
    <dbReference type="NCBI Taxonomy" id="1797589"/>
    <lineage>
        <taxon>Bacteria</taxon>
        <taxon>Candidatus Chisholmiibacteriota</taxon>
    </lineage>
</organism>
<dbReference type="InterPro" id="IPR029044">
    <property type="entry name" value="Nucleotide-diphossugar_trans"/>
</dbReference>
<dbReference type="Gene3D" id="2.160.20.10">
    <property type="entry name" value="Single-stranded right-handed beta-helix, Pectin lyase-like"/>
    <property type="match status" value="1"/>
</dbReference>
<feature type="transmembrane region" description="Helical" evidence="8">
    <location>
        <begin position="290"/>
        <end position="307"/>
    </location>
</feature>
<comment type="subcellular location">
    <subcellularLocation>
        <location evidence="1">Membrane</location>
    </subcellularLocation>
</comment>
<dbReference type="InterPro" id="IPR052427">
    <property type="entry name" value="Glycosyltrans_GT2/GT47"/>
</dbReference>
<dbReference type="SUPFAM" id="SSF51126">
    <property type="entry name" value="Pectin lyase-like"/>
    <property type="match status" value="2"/>
</dbReference>
<dbReference type="NCBIfam" id="TIGR03804">
    <property type="entry name" value="para_beta_helix"/>
    <property type="match status" value="2"/>
</dbReference>
<dbReference type="InterPro" id="IPR006626">
    <property type="entry name" value="PbH1"/>
</dbReference>
<keyword evidence="5 8" id="KW-1133">Transmembrane helix</keyword>
<dbReference type="AlphaFoldDB" id="A0A1G1VNC4"/>
<evidence type="ECO:0000313" key="11">
    <source>
        <dbReference type="Proteomes" id="UP000177324"/>
    </source>
</evidence>
<gene>
    <name evidence="10" type="ORF">A2784_03070</name>
</gene>
<dbReference type="GO" id="GO:0016020">
    <property type="term" value="C:membrane"/>
    <property type="evidence" value="ECO:0007669"/>
    <property type="project" value="UniProtKB-SubCell"/>
</dbReference>
<dbReference type="Pfam" id="PF13641">
    <property type="entry name" value="Glyco_tranf_2_3"/>
    <property type="match status" value="1"/>
</dbReference>
<feature type="transmembrane region" description="Helical" evidence="8">
    <location>
        <begin position="403"/>
        <end position="427"/>
    </location>
</feature>
<dbReference type="Gene3D" id="3.10.350.10">
    <property type="entry name" value="LysM domain"/>
    <property type="match status" value="1"/>
</dbReference>